<dbReference type="InterPro" id="IPR036864">
    <property type="entry name" value="Zn2-C6_fun-type_DNA-bd_sf"/>
</dbReference>
<dbReference type="InterPro" id="IPR007219">
    <property type="entry name" value="XnlR_reg_dom"/>
</dbReference>
<protein>
    <submittedName>
        <fullName evidence="5">Related to cutinase transcription factor 1 beta</fullName>
    </submittedName>
</protein>
<keyword evidence="1" id="KW-0479">Metal-binding</keyword>
<reference evidence="5" key="1">
    <citation type="submission" date="2018-03" db="EMBL/GenBank/DDBJ databases">
        <authorList>
            <person name="Guldener U."/>
        </authorList>
    </citation>
    <scope>NUCLEOTIDE SEQUENCE</scope>
</reference>
<dbReference type="PROSITE" id="PS00463">
    <property type="entry name" value="ZN2_CY6_FUNGAL_1"/>
    <property type="match status" value="1"/>
</dbReference>
<dbReference type="InterPro" id="IPR052761">
    <property type="entry name" value="Fungal_Detox/Toxin_TFs"/>
</dbReference>
<dbReference type="SMART" id="SM00066">
    <property type="entry name" value="GAL4"/>
    <property type="match status" value="1"/>
</dbReference>
<dbReference type="Pfam" id="PF00172">
    <property type="entry name" value="Zn_clus"/>
    <property type="match status" value="1"/>
</dbReference>
<feature type="region of interest" description="Disordered" evidence="3">
    <location>
        <begin position="94"/>
        <end position="125"/>
    </location>
</feature>
<evidence type="ECO:0000256" key="2">
    <source>
        <dbReference type="ARBA" id="ARBA00023242"/>
    </source>
</evidence>
<dbReference type="EMBL" id="ONZQ02000005">
    <property type="protein sequence ID" value="SPO01995.1"/>
    <property type="molecule type" value="Genomic_DNA"/>
</dbReference>
<keyword evidence="2" id="KW-0539">Nucleus</keyword>
<dbReference type="SUPFAM" id="SSF57701">
    <property type="entry name" value="Zn2/Cys6 DNA-binding domain"/>
    <property type="match status" value="1"/>
</dbReference>
<dbReference type="PANTHER" id="PTHR47425">
    <property type="entry name" value="FARB-RELATED"/>
    <property type="match status" value="1"/>
</dbReference>
<dbReference type="GO" id="GO:0006351">
    <property type="term" value="P:DNA-templated transcription"/>
    <property type="evidence" value="ECO:0007669"/>
    <property type="project" value="InterPro"/>
</dbReference>
<feature type="region of interest" description="Disordered" evidence="3">
    <location>
        <begin position="138"/>
        <end position="162"/>
    </location>
</feature>
<dbReference type="InterPro" id="IPR001138">
    <property type="entry name" value="Zn2Cys6_DnaBD"/>
</dbReference>
<sequence length="781" mass="87189">MSAIAGFGAGGDASRKRALKACLACRSRKVRCDVSKVEQPCTNCRLQTKNCLVVGRASRLAKEERRQGRRASSTSMPAVADQRSLFESNLLPGDDSISAQPGANMPASEGVTFDVSPNDHASHQSWESPMACFDQMCGDPSLEQTESRTSSTGTHRPLSAPNAPTVVTYSHFRFLTAGNLHRIPPQDVNYLESQGCLHVPMRPMLDDFVEQYFLHVHPLVPLIDEGDFWDMYSQTERNRGSQDTMTLILFQAMLFSSCTFVPFNTIKSLGFSSLRKARGEFYRRVKLLYDMDAENSPLPLAQTALLLTAWVPPSNMTLNPFQTWLGRAIQHARTLNADHLAEKAEPAVIATKAQRSLRRLWWCCVALDRVSPLCTRYSPYIRRRSFDFRDSKVLGASDLKDEIFRSSVYDPASKQRLLRIFEIYMDLMVIVTDVLELISQARESSASKQGPKRSESVATMIQECETALDRWFRRASADIPPFHGDEKKRNLHKSVDSHICLMYIYYYHSIIAVHHFKIQHCLRCNHATATRVLELVITRNGLEDAIQNITQLFASLNKWRLIRWLPISALACMAIPLALSVVTARLSATNAGSAFEDPMQTATNQDNLAILMETMKSFFPQYDGVHLIKDAVKCAADLAQTASQSHPNILAPAATTWAEILTNDPESYLKMVMSIDLSISKGRLAEEDDFPVWLLNNKTGTAMTEHSAGHPSASLQDKETWEVQTEAVSVGMSDSFWGSSFAMDGLLGDSFWGDDIICARLQPPDSDGVASFGDTHFLDDC</sequence>
<dbReference type="Gene3D" id="4.10.240.10">
    <property type="entry name" value="Zn(2)-C6 fungal-type DNA-binding domain"/>
    <property type="match status" value="1"/>
</dbReference>
<evidence type="ECO:0000313" key="5">
    <source>
        <dbReference type="EMBL" id="SPO01995.1"/>
    </source>
</evidence>
<feature type="region of interest" description="Disordered" evidence="3">
    <location>
        <begin position="62"/>
        <end position="82"/>
    </location>
</feature>
<keyword evidence="6" id="KW-1185">Reference proteome</keyword>
<name>A0AAE8SUS2_9PEZI</name>
<gene>
    <name evidence="5" type="ORF">DNG_04668</name>
</gene>
<dbReference type="GO" id="GO:0008270">
    <property type="term" value="F:zinc ion binding"/>
    <property type="evidence" value="ECO:0007669"/>
    <property type="project" value="InterPro"/>
</dbReference>
<dbReference type="GO" id="GO:0003677">
    <property type="term" value="F:DNA binding"/>
    <property type="evidence" value="ECO:0007669"/>
    <property type="project" value="InterPro"/>
</dbReference>
<dbReference type="Pfam" id="PF04082">
    <property type="entry name" value="Fungal_trans"/>
    <property type="match status" value="1"/>
</dbReference>
<accession>A0AAE8SUS2</accession>
<dbReference type="GO" id="GO:0000981">
    <property type="term" value="F:DNA-binding transcription factor activity, RNA polymerase II-specific"/>
    <property type="evidence" value="ECO:0007669"/>
    <property type="project" value="InterPro"/>
</dbReference>
<dbReference type="CDD" id="cd00067">
    <property type="entry name" value="GAL4"/>
    <property type="match status" value="1"/>
</dbReference>
<evidence type="ECO:0000256" key="1">
    <source>
        <dbReference type="ARBA" id="ARBA00022723"/>
    </source>
</evidence>
<dbReference type="AlphaFoldDB" id="A0AAE8SUS2"/>
<feature type="domain" description="Zn(2)-C6 fungal-type" evidence="4">
    <location>
        <begin position="21"/>
        <end position="53"/>
    </location>
</feature>
<proteinExistence type="predicted"/>
<comment type="caution">
    <text evidence="5">The sequence shown here is derived from an EMBL/GenBank/DDBJ whole genome shotgun (WGS) entry which is preliminary data.</text>
</comment>
<evidence type="ECO:0000256" key="3">
    <source>
        <dbReference type="SAM" id="MobiDB-lite"/>
    </source>
</evidence>
<dbReference type="CDD" id="cd12148">
    <property type="entry name" value="fungal_TF_MHR"/>
    <property type="match status" value="1"/>
</dbReference>
<dbReference type="PANTHER" id="PTHR47425:SF2">
    <property type="entry name" value="FARB-RELATED"/>
    <property type="match status" value="1"/>
</dbReference>
<feature type="compositionally biased region" description="Polar residues" evidence="3">
    <location>
        <begin position="142"/>
        <end position="154"/>
    </location>
</feature>
<dbReference type="PROSITE" id="PS50048">
    <property type="entry name" value="ZN2_CY6_FUNGAL_2"/>
    <property type="match status" value="1"/>
</dbReference>
<organism evidence="5 6">
    <name type="scientific">Cephalotrichum gorgonifer</name>
    <dbReference type="NCBI Taxonomy" id="2041049"/>
    <lineage>
        <taxon>Eukaryota</taxon>
        <taxon>Fungi</taxon>
        <taxon>Dikarya</taxon>
        <taxon>Ascomycota</taxon>
        <taxon>Pezizomycotina</taxon>
        <taxon>Sordariomycetes</taxon>
        <taxon>Hypocreomycetidae</taxon>
        <taxon>Microascales</taxon>
        <taxon>Microascaceae</taxon>
        <taxon>Cephalotrichum</taxon>
    </lineage>
</organism>
<evidence type="ECO:0000313" key="6">
    <source>
        <dbReference type="Proteomes" id="UP001187682"/>
    </source>
</evidence>
<dbReference type="Proteomes" id="UP001187682">
    <property type="component" value="Unassembled WGS sequence"/>
</dbReference>
<evidence type="ECO:0000259" key="4">
    <source>
        <dbReference type="PROSITE" id="PS50048"/>
    </source>
</evidence>